<reference evidence="3" key="1">
    <citation type="journal article" date="2020" name="Genome Biol.">
        <title>Gamete binning: chromosome-level and haplotype-resolved genome assembly enabled by high-throughput single-cell sequencing of gamete genomes.</title>
        <authorList>
            <person name="Campoy J.A."/>
            <person name="Sun H."/>
            <person name="Goel M."/>
            <person name="Jiao W.-B."/>
            <person name="Folz-Donahue K."/>
            <person name="Wang N."/>
            <person name="Rubio M."/>
            <person name="Liu C."/>
            <person name="Kukat C."/>
            <person name="Ruiz D."/>
            <person name="Huettel B."/>
            <person name="Schneeberger K."/>
        </authorList>
    </citation>
    <scope>NUCLEOTIDE SEQUENCE [LARGE SCALE GENOMIC DNA]</scope>
    <source>
        <strain evidence="3">cv. Rojo Pasion</strain>
    </source>
</reference>
<gene>
    <name evidence="2" type="ORF">ORAREDHAP_LOCUS43279</name>
</gene>
<accession>A0A6J5Y069</accession>
<dbReference type="PANTHER" id="PTHR48451:SF1">
    <property type="entry name" value="DUF4218 DOMAIN-CONTAINING PROTEIN"/>
    <property type="match status" value="1"/>
</dbReference>
<sequence>MSFFGVMEHLPVHLAEEALIAGAVQFRWMYLLTLKRYVSNHARPEASIAKGYLMEECMNFCTLYLNKVEMKLNRPACSDDGGRPACSDDDRGSDFGRSITKGVKTRLDDVTLTQAHRYVLVNTDTVILFQNQHLEILAREMPRRANHYIREVHNETFHIWFKTYVQTQMQTTNAVFSEEIINLANGPNQFSQRFKGYVINGSKFSMKETEKNRTTQNSGVVLKADTMSYASARTVILA</sequence>
<dbReference type="AlphaFoldDB" id="A0A6J5Y069"/>
<evidence type="ECO:0000313" key="2">
    <source>
        <dbReference type="EMBL" id="CAB4316878.1"/>
    </source>
</evidence>
<feature type="domain" description="DUF4218" evidence="1">
    <location>
        <begin position="2"/>
        <end position="76"/>
    </location>
</feature>
<dbReference type="InterPro" id="IPR025452">
    <property type="entry name" value="DUF4218"/>
</dbReference>
<dbReference type="OrthoDB" id="1166180at2759"/>
<organism evidence="2 3">
    <name type="scientific">Prunus armeniaca</name>
    <name type="common">Apricot</name>
    <name type="synonym">Armeniaca vulgaris</name>
    <dbReference type="NCBI Taxonomy" id="36596"/>
    <lineage>
        <taxon>Eukaryota</taxon>
        <taxon>Viridiplantae</taxon>
        <taxon>Streptophyta</taxon>
        <taxon>Embryophyta</taxon>
        <taxon>Tracheophyta</taxon>
        <taxon>Spermatophyta</taxon>
        <taxon>Magnoliopsida</taxon>
        <taxon>eudicotyledons</taxon>
        <taxon>Gunneridae</taxon>
        <taxon>Pentapetalae</taxon>
        <taxon>rosids</taxon>
        <taxon>fabids</taxon>
        <taxon>Rosales</taxon>
        <taxon>Rosaceae</taxon>
        <taxon>Amygdaloideae</taxon>
        <taxon>Amygdaleae</taxon>
        <taxon>Prunus</taxon>
    </lineage>
</organism>
<dbReference type="PANTHER" id="PTHR48451">
    <property type="entry name" value="DUF4218 DOMAIN-CONTAINING PROTEIN"/>
    <property type="match status" value="1"/>
</dbReference>
<keyword evidence="3" id="KW-1185">Reference proteome</keyword>
<dbReference type="EMBL" id="CAEKKB010000007">
    <property type="protein sequence ID" value="CAB4316878.1"/>
    <property type="molecule type" value="Genomic_DNA"/>
</dbReference>
<evidence type="ECO:0000313" key="3">
    <source>
        <dbReference type="Proteomes" id="UP000507245"/>
    </source>
</evidence>
<name>A0A6J5Y069_PRUAR</name>
<evidence type="ECO:0000259" key="1">
    <source>
        <dbReference type="Pfam" id="PF13960"/>
    </source>
</evidence>
<dbReference type="Proteomes" id="UP000507245">
    <property type="component" value="Unassembled WGS sequence"/>
</dbReference>
<dbReference type="Pfam" id="PF13960">
    <property type="entry name" value="DUF4218"/>
    <property type="match status" value="1"/>
</dbReference>
<proteinExistence type="predicted"/>
<protein>
    <recommendedName>
        <fullName evidence="1">DUF4218 domain-containing protein</fullName>
    </recommendedName>
</protein>